<dbReference type="KEGG" id="uam:UABAM_00393"/>
<keyword evidence="3" id="KW-0472">Membrane</keyword>
<dbReference type="GO" id="GO:0015628">
    <property type="term" value="P:protein secretion by the type II secretion system"/>
    <property type="evidence" value="ECO:0007669"/>
    <property type="project" value="InterPro"/>
</dbReference>
<dbReference type="InterPro" id="IPR045584">
    <property type="entry name" value="Pilin-like"/>
</dbReference>
<dbReference type="RefSeq" id="WP_173013081.1">
    <property type="nucleotide sequence ID" value="NZ_AP019860.1"/>
</dbReference>
<sequence length="221" mass="24249">MRRKSGFTLIELLVVVAIIGVLASILIPAIQKAVLASHRAEIKALLSTLDQSLAMYNSDLGVYPPDQNNPATGAAPSDENECSPVNRAGTRGQFNGTVSNYNDQNLVRHLDGDTSNDSIGGFADVSARPLDNYLDIKEEDLRNDTGGPVADGEAPIITTRFGTTVKYNELDSERRTQKFQRDQVDVDPRQAIIKFDSFQTFCEAEDVDIVDPTRIITNFTE</sequence>
<dbReference type="PANTHER" id="PTHR30093">
    <property type="entry name" value="GENERAL SECRETION PATHWAY PROTEIN G"/>
    <property type="match status" value="1"/>
</dbReference>
<reference evidence="4 5" key="1">
    <citation type="submission" date="2019-08" db="EMBL/GenBank/DDBJ databases">
        <title>Complete genome sequence of Candidatus Uab amorphum.</title>
        <authorList>
            <person name="Shiratori T."/>
            <person name="Suzuki S."/>
            <person name="Kakizawa Y."/>
            <person name="Ishida K."/>
        </authorList>
    </citation>
    <scope>NUCLEOTIDE SEQUENCE [LARGE SCALE GENOMIC DNA]</scope>
    <source>
        <strain evidence="4 5">SRT547</strain>
    </source>
</reference>
<dbReference type="InterPro" id="IPR012902">
    <property type="entry name" value="N_methyl_site"/>
</dbReference>
<accession>A0A5S9IJ80</accession>
<gene>
    <name evidence="4" type="ORF">UABAM_00393</name>
</gene>
<dbReference type="GO" id="GO:0015627">
    <property type="term" value="C:type II protein secretion system complex"/>
    <property type="evidence" value="ECO:0007669"/>
    <property type="project" value="InterPro"/>
</dbReference>
<keyword evidence="1" id="KW-0488">Methylation</keyword>
<dbReference type="Proteomes" id="UP000326354">
    <property type="component" value="Chromosome"/>
</dbReference>
<proteinExistence type="predicted"/>
<dbReference type="Gene3D" id="3.30.700.10">
    <property type="entry name" value="Glycoprotein, Type 4 Pilin"/>
    <property type="match status" value="1"/>
</dbReference>
<feature type="region of interest" description="Disordered" evidence="2">
    <location>
        <begin position="64"/>
        <end position="95"/>
    </location>
</feature>
<feature type="transmembrane region" description="Helical" evidence="3">
    <location>
        <begin position="12"/>
        <end position="30"/>
    </location>
</feature>
<dbReference type="SUPFAM" id="SSF54523">
    <property type="entry name" value="Pili subunits"/>
    <property type="match status" value="1"/>
</dbReference>
<dbReference type="InterPro" id="IPR000983">
    <property type="entry name" value="Bac_GSPG_pilin"/>
</dbReference>
<protein>
    <submittedName>
        <fullName evidence="4">Protein containing prokaryotic</fullName>
    </submittedName>
</protein>
<dbReference type="AlphaFoldDB" id="A0A5S9IJ80"/>
<evidence type="ECO:0000313" key="4">
    <source>
        <dbReference type="EMBL" id="BBM82050.1"/>
    </source>
</evidence>
<keyword evidence="5" id="KW-1185">Reference proteome</keyword>
<keyword evidence="3" id="KW-0812">Transmembrane</keyword>
<organism evidence="4 5">
    <name type="scientific">Uabimicrobium amorphum</name>
    <dbReference type="NCBI Taxonomy" id="2596890"/>
    <lineage>
        <taxon>Bacteria</taxon>
        <taxon>Pseudomonadati</taxon>
        <taxon>Planctomycetota</taxon>
        <taxon>Candidatus Uabimicrobiia</taxon>
        <taxon>Candidatus Uabimicrobiales</taxon>
        <taxon>Candidatus Uabimicrobiaceae</taxon>
        <taxon>Candidatus Uabimicrobium</taxon>
    </lineage>
</organism>
<evidence type="ECO:0000256" key="2">
    <source>
        <dbReference type="SAM" id="MobiDB-lite"/>
    </source>
</evidence>
<evidence type="ECO:0000313" key="5">
    <source>
        <dbReference type="Proteomes" id="UP000326354"/>
    </source>
</evidence>
<dbReference type="PRINTS" id="PR00813">
    <property type="entry name" value="BCTERIALGSPG"/>
</dbReference>
<dbReference type="Pfam" id="PF07963">
    <property type="entry name" value="N_methyl"/>
    <property type="match status" value="1"/>
</dbReference>
<name>A0A5S9IJ80_UABAM</name>
<dbReference type="PROSITE" id="PS00409">
    <property type="entry name" value="PROKAR_NTER_METHYL"/>
    <property type="match status" value="1"/>
</dbReference>
<dbReference type="EMBL" id="AP019860">
    <property type="protein sequence ID" value="BBM82050.1"/>
    <property type="molecule type" value="Genomic_DNA"/>
</dbReference>
<dbReference type="NCBIfam" id="TIGR02532">
    <property type="entry name" value="IV_pilin_GFxxxE"/>
    <property type="match status" value="1"/>
</dbReference>
<keyword evidence="3" id="KW-1133">Transmembrane helix</keyword>
<evidence type="ECO:0000256" key="3">
    <source>
        <dbReference type="SAM" id="Phobius"/>
    </source>
</evidence>
<evidence type="ECO:0000256" key="1">
    <source>
        <dbReference type="ARBA" id="ARBA00022481"/>
    </source>
</evidence>